<dbReference type="SUPFAM" id="SSF103473">
    <property type="entry name" value="MFS general substrate transporter"/>
    <property type="match status" value="1"/>
</dbReference>
<reference evidence="9 10" key="1">
    <citation type="submission" date="2020-11" db="EMBL/GenBank/DDBJ databases">
        <title>Kefir isolates.</title>
        <authorList>
            <person name="Marcisauskas S."/>
            <person name="Kim Y."/>
            <person name="Blasche S."/>
        </authorList>
    </citation>
    <scope>NUCLEOTIDE SEQUENCE [LARGE SCALE GENOMIC DNA]</scope>
    <source>
        <strain evidence="9 10">KR</strain>
    </source>
</reference>
<keyword evidence="4 7" id="KW-0812">Transmembrane</keyword>
<keyword evidence="3 7" id="KW-0813">Transport</keyword>
<organism evidence="9 10">
    <name type="scientific">Rhodotorula mucilaginosa</name>
    <name type="common">Yeast</name>
    <name type="synonym">Rhodotorula rubra</name>
    <dbReference type="NCBI Taxonomy" id="5537"/>
    <lineage>
        <taxon>Eukaryota</taxon>
        <taxon>Fungi</taxon>
        <taxon>Dikarya</taxon>
        <taxon>Basidiomycota</taxon>
        <taxon>Pucciniomycotina</taxon>
        <taxon>Microbotryomycetes</taxon>
        <taxon>Sporidiobolales</taxon>
        <taxon>Sporidiobolaceae</taxon>
        <taxon>Rhodotorula</taxon>
    </lineage>
</organism>
<dbReference type="InterPro" id="IPR036259">
    <property type="entry name" value="MFS_trans_sf"/>
</dbReference>
<evidence type="ECO:0000256" key="6">
    <source>
        <dbReference type="ARBA" id="ARBA00023136"/>
    </source>
</evidence>
<comment type="caution">
    <text evidence="7">Lacks conserved residue(s) required for the propagation of feature annotation.</text>
</comment>
<feature type="transmembrane region" description="Helical" evidence="7">
    <location>
        <begin position="248"/>
        <end position="268"/>
    </location>
</feature>
<name>A0A9P6VZV6_RHOMI</name>
<dbReference type="GO" id="GO:0005381">
    <property type="term" value="F:iron ion transmembrane transporter activity"/>
    <property type="evidence" value="ECO:0007669"/>
    <property type="project" value="UniProtKB-UniRule"/>
</dbReference>
<evidence type="ECO:0000256" key="1">
    <source>
        <dbReference type="ARBA" id="ARBA00004141"/>
    </source>
</evidence>
<evidence type="ECO:0000313" key="9">
    <source>
        <dbReference type="EMBL" id="KAG0658348.1"/>
    </source>
</evidence>
<dbReference type="Pfam" id="PF06963">
    <property type="entry name" value="FPN1"/>
    <property type="match status" value="1"/>
</dbReference>
<comment type="subcellular location">
    <subcellularLocation>
        <location evidence="1 7">Membrane</location>
        <topology evidence="1 7">Multi-pass membrane protein</topology>
    </subcellularLocation>
</comment>
<feature type="transmembrane region" description="Helical" evidence="7">
    <location>
        <begin position="404"/>
        <end position="423"/>
    </location>
</feature>
<feature type="transmembrane region" description="Helical" evidence="7">
    <location>
        <begin position="336"/>
        <end position="360"/>
    </location>
</feature>
<dbReference type="AlphaFoldDB" id="A0A9P6VZV6"/>
<dbReference type="OrthoDB" id="648861at2759"/>
<keyword evidence="6 7" id="KW-0472">Membrane</keyword>
<keyword evidence="10" id="KW-1185">Reference proteome</keyword>
<dbReference type="GO" id="GO:0016020">
    <property type="term" value="C:membrane"/>
    <property type="evidence" value="ECO:0007669"/>
    <property type="project" value="UniProtKB-SubCell"/>
</dbReference>
<keyword evidence="7" id="KW-0406">Ion transport</keyword>
<evidence type="ECO:0000313" key="10">
    <source>
        <dbReference type="Proteomes" id="UP000777482"/>
    </source>
</evidence>
<comment type="similarity">
    <text evidence="2 7">Belongs to the ferroportin (FP) (TC 2.A.100) family. SLC40A subfamily.</text>
</comment>
<evidence type="ECO:0000256" key="5">
    <source>
        <dbReference type="ARBA" id="ARBA00022989"/>
    </source>
</evidence>
<evidence type="ECO:0000256" key="2">
    <source>
        <dbReference type="ARBA" id="ARBA00006279"/>
    </source>
</evidence>
<dbReference type="Proteomes" id="UP000777482">
    <property type="component" value="Unassembled WGS sequence"/>
</dbReference>
<evidence type="ECO:0000256" key="3">
    <source>
        <dbReference type="ARBA" id="ARBA00022448"/>
    </source>
</evidence>
<feature type="region of interest" description="Disordered" evidence="8">
    <location>
        <begin position="24"/>
        <end position="47"/>
    </location>
</feature>
<feature type="transmembrane region" description="Helical" evidence="7">
    <location>
        <begin position="166"/>
        <end position="192"/>
    </location>
</feature>
<evidence type="ECO:0000256" key="4">
    <source>
        <dbReference type="ARBA" id="ARBA00022692"/>
    </source>
</evidence>
<feature type="transmembrane region" description="Helical" evidence="7">
    <location>
        <begin position="100"/>
        <end position="120"/>
    </location>
</feature>
<dbReference type="PANTHER" id="PTHR11660:SF57">
    <property type="entry name" value="SOLUTE CARRIER FAMILY 40 MEMBER"/>
    <property type="match status" value="1"/>
</dbReference>
<feature type="transmembrane region" description="Helical" evidence="7">
    <location>
        <begin position="132"/>
        <end position="154"/>
    </location>
</feature>
<feature type="transmembrane region" description="Helical" evidence="7">
    <location>
        <begin position="223"/>
        <end position="242"/>
    </location>
</feature>
<dbReference type="EMBL" id="PUHQ01000067">
    <property type="protein sequence ID" value="KAG0658348.1"/>
    <property type="molecule type" value="Genomic_DNA"/>
</dbReference>
<proteinExistence type="inferred from homology"/>
<evidence type="ECO:0000256" key="8">
    <source>
        <dbReference type="SAM" id="MobiDB-lite"/>
    </source>
</evidence>
<accession>A0A9P6VZV6</accession>
<keyword evidence="5 7" id="KW-1133">Transmembrane helix</keyword>
<gene>
    <name evidence="9" type="ORF">C6P46_005804</name>
</gene>
<protein>
    <recommendedName>
        <fullName evidence="7">Solute carrier family 40 member</fullName>
    </recommendedName>
</protein>
<feature type="transmembrane region" description="Helical" evidence="7">
    <location>
        <begin position="372"/>
        <end position="392"/>
    </location>
</feature>
<sequence>MTSVKEETELCPIPLQPSCEEGEVALDSVSRQRTGSPPPAAEGTSIIDETEDSSIALDSRALWSLLAQHLSSSWGQRCYEFASYLFLIKLFPNTTLQPSIFGFFTTGAAIVLSGSVGHLVDIVPRLRLVRGAIVAQKLTVGVSYSIFLSAFLRLGPDYADGPHKAVLTGMFVLLVLLSMGLNLASIGISVAVERDWVTTVAQGNGAVLTRLNTQNRYLRRVDLLSKLLAPLFVSLLTTAVSYTFASAFLLGFAAGSMIFEFIWINIVYRRLPFLARRNALPSHASAGGANAEWTASNPSIPQQRSRLVSWTTWTSRVRLRIVSEWKNWRTFIRNPIFYSSLSISLLYLTVLSFDGSMLAYLKSHNYPDPFVAGMRGVGVVTGLMGTLAMPMLEKRIGLVRTGTWSVFSEVVTLVPAVLAFFVATPPEGKRGSAGNDAMLFTGTLLAPAPADPGPRLDFSTDTEEWRPWKGMALSRIGLWSFDLAQLKELQQGLDDHPNRNSIMALQFSLQNMLDLVKYVVTMILNQPSEFKWAVLISFCAVVCGAACYLIYAKKERGHLVHLEWTERLLHKTR</sequence>
<comment type="function">
    <text evidence="7">May be involved in iron transport and iron homeostasis.</text>
</comment>
<dbReference type="InterPro" id="IPR009716">
    <property type="entry name" value="Ferroportin-1"/>
</dbReference>
<dbReference type="PANTHER" id="PTHR11660">
    <property type="entry name" value="SOLUTE CARRIER FAMILY 40 MEMBER"/>
    <property type="match status" value="1"/>
</dbReference>
<evidence type="ECO:0000256" key="7">
    <source>
        <dbReference type="RuleBase" id="RU365065"/>
    </source>
</evidence>
<feature type="transmembrane region" description="Helical" evidence="7">
    <location>
        <begin position="532"/>
        <end position="551"/>
    </location>
</feature>
<comment type="caution">
    <text evidence="9">The sequence shown here is derived from an EMBL/GenBank/DDBJ whole genome shotgun (WGS) entry which is preliminary data.</text>
</comment>